<protein>
    <submittedName>
        <fullName evidence="4">Two-component regulator propeller domain-containing protein</fullName>
    </submittedName>
</protein>
<dbReference type="Pfam" id="PF07494">
    <property type="entry name" value="Reg_prop"/>
    <property type="match status" value="1"/>
</dbReference>
<dbReference type="InterPro" id="IPR048954">
    <property type="entry name" value="PorZ_N"/>
</dbReference>
<dbReference type="SUPFAM" id="SSF101898">
    <property type="entry name" value="NHL repeat"/>
    <property type="match status" value="1"/>
</dbReference>
<evidence type="ECO:0000256" key="1">
    <source>
        <dbReference type="ARBA" id="ARBA00022729"/>
    </source>
</evidence>
<organism evidence="4 5">
    <name type="scientific">Aequorivita aurantiaca</name>
    <dbReference type="NCBI Taxonomy" id="3053356"/>
    <lineage>
        <taxon>Bacteria</taxon>
        <taxon>Pseudomonadati</taxon>
        <taxon>Bacteroidota</taxon>
        <taxon>Flavobacteriia</taxon>
        <taxon>Flavobacteriales</taxon>
        <taxon>Flavobacteriaceae</taxon>
        <taxon>Aequorivita</taxon>
    </lineage>
</organism>
<dbReference type="Gene3D" id="2.130.10.10">
    <property type="entry name" value="YVTN repeat-like/Quinoprotein amine dehydrogenase"/>
    <property type="match status" value="2"/>
</dbReference>
<dbReference type="NCBIfam" id="TIGR04183">
    <property type="entry name" value="Por_Secre_tail"/>
    <property type="match status" value="1"/>
</dbReference>
<evidence type="ECO:0000256" key="2">
    <source>
        <dbReference type="SAM" id="SignalP"/>
    </source>
</evidence>
<dbReference type="SUPFAM" id="SSF63829">
    <property type="entry name" value="Calcium-dependent phosphotriesterase"/>
    <property type="match status" value="1"/>
</dbReference>
<sequence length="765" mass="83992">MKQWVFAFLLLIPFLANAQNFEDKWRGHFSFVSVKDISQGNNKVYVGAENAVFKYDLSTQQIETLSTINGLSGNFITTVHYSEIFQLLVIGYDNGLIEIVKDGEENILKVVDILEKQTIPPDRKRINNFEEYNNNLYISTQYGISVFDLSALEFGDTYFIGDGGSQINIIQTTVQEPYIFAASTTNGIRRAIVADNNLIDYQNWTTIMGGGYRAMEKLGNELYASNNANAILRFTPQGNTTIVQTFSSQVQKFRLAADILTITTKNSIHAYSEGFVQQSSITNVQGYELDLFSGNSFGNNFYLGTAEDGLLIVPFGSSQPTQILPNGPIRNRPFALDAAPGELWVTFGEVDVDFNPYPLSRFGISHLKDTLWNNIQYEDLSAAVGGEPTDLVEATINPANQSEVFISSFEKGLLKIVDDSPTILYDETNSGLDKAIINGVDAGIRLYGSEFDNQGNLWFLQSKTDEGLIKLTPNGQFQKVDISNIINPISELALTKLVISREGNIFFGSYSNGLIGYNPRTDSFNKLGKGAGAGNLPASGVRALAFDAQNRLWIGTLNGLRVLYSPGSFFEQGVTPESQAIIILENGVAQELLYEQSITDIEVDGSNNKWIATATAGVFYLSANGQETLLRFTIDNSPLPTNNVQDIAIDPFSGVVYFATTQGLVAYRGTATAPNDNLENLHAFPNPVRPGYHGNVTIDGLTARANVKITDINGSLVFEETSEGGSVLWDTTAFGKYKVRSGVYLVLVTTDDSAETKVSKIMIIR</sequence>
<feature type="domain" description="PorZ N-terminal beta-propeller" evidence="3">
    <location>
        <begin position="44"/>
        <end position="205"/>
    </location>
</feature>
<reference evidence="4 5" key="1">
    <citation type="submission" date="2023-06" db="EMBL/GenBank/DDBJ databases">
        <authorList>
            <person name="Ye Y.-Q."/>
            <person name="Du Z.-J."/>
        </authorList>
    </citation>
    <scope>NUCLEOTIDE SEQUENCE [LARGE SCALE GENOMIC DNA]</scope>
    <source>
        <strain evidence="4 5">SDUM287046</strain>
    </source>
</reference>
<dbReference type="Pfam" id="PF21544">
    <property type="entry name" value="PorZ_N_b_propeller"/>
    <property type="match status" value="1"/>
</dbReference>
<feature type="signal peptide" evidence="2">
    <location>
        <begin position="1"/>
        <end position="18"/>
    </location>
</feature>
<feature type="chain" id="PRO_5045762128" evidence="2">
    <location>
        <begin position="19"/>
        <end position="765"/>
    </location>
</feature>
<proteinExistence type="predicted"/>
<keyword evidence="1 2" id="KW-0732">Signal</keyword>
<dbReference type="RefSeq" id="WP_290253042.1">
    <property type="nucleotide sequence ID" value="NZ_JAUGQQ010000001.1"/>
</dbReference>
<evidence type="ECO:0000313" key="5">
    <source>
        <dbReference type="Proteomes" id="UP001244787"/>
    </source>
</evidence>
<dbReference type="InterPro" id="IPR015943">
    <property type="entry name" value="WD40/YVTN_repeat-like_dom_sf"/>
</dbReference>
<name>A0ABT8DCT3_9FLAO</name>
<dbReference type="InterPro" id="IPR026444">
    <property type="entry name" value="Secre_tail"/>
</dbReference>
<keyword evidence="5" id="KW-1185">Reference proteome</keyword>
<dbReference type="Proteomes" id="UP001244787">
    <property type="component" value="Unassembled WGS sequence"/>
</dbReference>
<gene>
    <name evidence="4" type="ORF">QRD02_01055</name>
</gene>
<dbReference type="EMBL" id="JAUGQQ010000001">
    <property type="protein sequence ID" value="MDN3722956.1"/>
    <property type="molecule type" value="Genomic_DNA"/>
</dbReference>
<accession>A0ABT8DCT3</accession>
<evidence type="ECO:0000313" key="4">
    <source>
        <dbReference type="EMBL" id="MDN3722956.1"/>
    </source>
</evidence>
<evidence type="ECO:0000259" key="3">
    <source>
        <dbReference type="Pfam" id="PF21544"/>
    </source>
</evidence>
<dbReference type="InterPro" id="IPR011110">
    <property type="entry name" value="Reg_prop"/>
</dbReference>
<comment type="caution">
    <text evidence="4">The sequence shown here is derived from an EMBL/GenBank/DDBJ whole genome shotgun (WGS) entry which is preliminary data.</text>
</comment>